<reference evidence="4" key="1">
    <citation type="submission" date="2017-02" db="UniProtKB">
        <authorList>
            <consortium name="WormBaseParasite"/>
        </authorList>
    </citation>
    <scope>IDENTIFICATION</scope>
</reference>
<protein>
    <submittedName>
        <fullName evidence="4">Conserved oligomeric Golgi complex subunit 5</fullName>
    </submittedName>
</protein>
<reference evidence="2 3" key="2">
    <citation type="submission" date="2018-11" db="EMBL/GenBank/DDBJ databases">
        <authorList>
            <consortium name="Pathogen Informatics"/>
        </authorList>
    </citation>
    <scope>NUCLEOTIDE SEQUENCE [LARGE SCALE GENOMIC DNA]</scope>
</reference>
<feature type="domain" description="Transcription factor TFIIIC triple barrel" evidence="1">
    <location>
        <begin position="679"/>
        <end position="760"/>
    </location>
</feature>
<dbReference type="InterPro" id="IPR019481">
    <property type="entry name" value="TFIIIC_triple_barrel"/>
</dbReference>
<dbReference type="Pfam" id="PF10419">
    <property type="entry name" value="TFIIIC_sub6"/>
    <property type="match status" value="1"/>
</dbReference>
<dbReference type="GO" id="GO:0006891">
    <property type="term" value="P:intra-Golgi vesicle-mediated transport"/>
    <property type="evidence" value="ECO:0007669"/>
    <property type="project" value="InterPro"/>
</dbReference>
<dbReference type="EMBL" id="UZAD01000297">
    <property type="protein sequence ID" value="VDN83456.1"/>
    <property type="molecule type" value="Genomic_DNA"/>
</dbReference>
<evidence type="ECO:0000259" key="1">
    <source>
        <dbReference type="Pfam" id="PF10419"/>
    </source>
</evidence>
<dbReference type="Gene3D" id="2.60.40.4370">
    <property type="match status" value="1"/>
</dbReference>
<evidence type="ECO:0000313" key="4">
    <source>
        <dbReference type="WBParaSite" id="BPAG_0000230001-mRNA-1"/>
    </source>
</evidence>
<dbReference type="STRING" id="6280.A0A0N4T280"/>
<dbReference type="PANTHER" id="PTHR13228">
    <property type="entry name" value="CONSERVED OLIGOMERIC GOLGI COMPLEX COMPONENT 5"/>
    <property type="match status" value="1"/>
</dbReference>
<gene>
    <name evidence="2" type="ORF">BPAG_LOCUS2270</name>
</gene>
<evidence type="ECO:0000313" key="3">
    <source>
        <dbReference type="Proteomes" id="UP000278627"/>
    </source>
</evidence>
<keyword evidence="3" id="KW-1185">Reference proteome</keyword>
<dbReference type="AlphaFoldDB" id="A0A0N4T280"/>
<dbReference type="InterPro" id="IPR019465">
    <property type="entry name" value="Cog5"/>
</dbReference>
<dbReference type="WBParaSite" id="BPAG_0000230001-mRNA-1">
    <property type="protein sequence ID" value="BPAG_0000230001-mRNA-1"/>
    <property type="gene ID" value="BPAG_0000230001"/>
</dbReference>
<name>A0A0N4T280_BRUPA</name>
<dbReference type="GO" id="GO:0017119">
    <property type="term" value="C:Golgi transport complex"/>
    <property type="evidence" value="ECO:0007669"/>
    <property type="project" value="InterPro"/>
</dbReference>
<accession>A0A0N4T280</accession>
<sequence length="857" mass="97949">MKMEDSLEDCIWGKSDWNAYIEKLVRAVKIDEEALLGKIDVVKENIGRQIREAVEQHHPRLVEQASALQNLDRVQTTINHGMSHLYKKCKELGERFQFEYEKLCHTSSRLEQLYALRRTLASANRCQQLVGKLGNTNELVKRSEIICELEAITTEMPSLKDLSSTREMVLVLIPKLIAEARQNTASHLRSSLESLSAPLVSSCIQALNNLSLYESEISRLLDDNIKSLDNQLLQLNNSTVMAAKLLPQIANQIQMLLEQYSLLSAEIIVEFCERLAKVISRRVSENASYATRFVHHLSKIVSVYPAKTMQPLDQSLRPLRRAILSHSLNRMFKAVDNAFEENNLANFSVERIDSAIKEELGGVEWDVQLKREMETNVAKVLQYVAQKIEQHLILDLSTLQMSERLSTAQVQNYALVSVAHILSLSWPEHNESLIRISQQVREALMDVARSSVFTILLSMHYEKLGDPSPYVKELCNYLRILQSHSSFLKFAGFEEVFSSFLDYVIELFLMNSSLLRPLYSDQLSRLSFDLQYIADHGLSLYSVPSSLMPAIPQFVDAFKLSAEQLAQSESLPFWFVVQLLISMSEESLLSPHISADWSLEEYLKWCLGHGATDRLDFLSSLMRSYISSVISSSRTEINVISVTLVRKGTRFQLAKTLTNMSEIRGEDKDDNKAIEQDEEWESKTLILEIGGIMDVSTARQALNRSDSAIRRCNTENPILQISNSLFTAEWNSTIGSDMIFKLEEKQLRFVECSDVRLKAEKALIIDNDDKSFSVFCSEMNVTTYDCGDTYFHVHTYWLPLKSLRKYPKLKQRQQLFIVRLFWRKAYVGGLCPTYNRFVFNESVTMDDPSVLATGYSN</sequence>
<proteinExistence type="predicted"/>
<evidence type="ECO:0000313" key="2">
    <source>
        <dbReference type="EMBL" id="VDN83456.1"/>
    </source>
</evidence>
<organism evidence="4">
    <name type="scientific">Brugia pahangi</name>
    <name type="common">Filarial nematode worm</name>
    <dbReference type="NCBI Taxonomy" id="6280"/>
    <lineage>
        <taxon>Eukaryota</taxon>
        <taxon>Metazoa</taxon>
        <taxon>Ecdysozoa</taxon>
        <taxon>Nematoda</taxon>
        <taxon>Chromadorea</taxon>
        <taxon>Rhabditida</taxon>
        <taxon>Spirurina</taxon>
        <taxon>Spiruromorpha</taxon>
        <taxon>Filarioidea</taxon>
        <taxon>Onchocercidae</taxon>
        <taxon>Brugia</taxon>
    </lineage>
</organism>
<dbReference type="PANTHER" id="PTHR13228:SF3">
    <property type="entry name" value="CONSERVED OLIGOMERIC GOLGI COMPLEX SUBUNIT 5"/>
    <property type="match status" value="1"/>
</dbReference>
<dbReference type="Proteomes" id="UP000278627">
    <property type="component" value="Unassembled WGS sequence"/>
</dbReference>